<evidence type="ECO:0008006" key="4">
    <source>
        <dbReference type="Google" id="ProtNLM"/>
    </source>
</evidence>
<dbReference type="EMBL" id="LZMS01000047">
    <property type="protein sequence ID" value="OBX63994.1"/>
    <property type="molecule type" value="Genomic_DNA"/>
</dbReference>
<accession>A0A1B8Q3T2</accession>
<protein>
    <recommendedName>
        <fullName evidence="4">DUF4062 domain-containing protein</fullName>
    </recommendedName>
</protein>
<dbReference type="AlphaFoldDB" id="A0A1B8Q3T2"/>
<reference evidence="2 3" key="1">
    <citation type="submission" date="2016-06" db="EMBL/GenBank/DDBJ databases">
        <title>Draft genome of Moraxella lacunata CCUG 57757A.</title>
        <authorList>
            <person name="Salva-Serra F."/>
            <person name="Engstrom-Jakobsson H."/>
            <person name="Thorell K."/>
            <person name="Gonzales-Siles L."/>
            <person name="Karlsson R."/>
            <person name="Boulund F."/>
            <person name="Engstrand L."/>
            <person name="Kristiansson E."/>
            <person name="Moore E."/>
        </authorList>
    </citation>
    <scope>NUCLEOTIDE SEQUENCE [LARGE SCALE GENOMIC DNA]</scope>
    <source>
        <strain evidence="2 3">CCUG 57757A</strain>
    </source>
</reference>
<feature type="region of interest" description="Disordered" evidence="1">
    <location>
        <begin position="170"/>
        <end position="210"/>
    </location>
</feature>
<organism evidence="2 3">
    <name type="scientific">Moraxella lacunata</name>
    <dbReference type="NCBI Taxonomy" id="477"/>
    <lineage>
        <taxon>Bacteria</taxon>
        <taxon>Pseudomonadati</taxon>
        <taxon>Pseudomonadota</taxon>
        <taxon>Gammaproteobacteria</taxon>
        <taxon>Moraxellales</taxon>
        <taxon>Moraxellaceae</taxon>
        <taxon>Moraxella</taxon>
    </lineage>
</organism>
<name>A0A1B8Q3T2_MORLA</name>
<evidence type="ECO:0000313" key="2">
    <source>
        <dbReference type="EMBL" id="OBX63994.1"/>
    </source>
</evidence>
<feature type="compositionally biased region" description="Polar residues" evidence="1">
    <location>
        <begin position="195"/>
        <end position="207"/>
    </location>
</feature>
<dbReference type="RefSeq" id="WP_065256043.1">
    <property type="nucleotide sequence ID" value="NZ_JARDJM010000037.1"/>
</dbReference>
<evidence type="ECO:0000256" key="1">
    <source>
        <dbReference type="SAM" id="MobiDB-lite"/>
    </source>
</evidence>
<dbReference type="Proteomes" id="UP000092607">
    <property type="component" value="Unassembled WGS sequence"/>
</dbReference>
<comment type="caution">
    <text evidence="2">The sequence shown here is derived from an EMBL/GenBank/DDBJ whole genome shotgun (WGS) entry which is preliminary data.</text>
</comment>
<dbReference type="OrthoDB" id="72299at2"/>
<evidence type="ECO:0000313" key="3">
    <source>
        <dbReference type="Proteomes" id="UP000092607"/>
    </source>
</evidence>
<proteinExistence type="predicted"/>
<gene>
    <name evidence="2" type="ORF">A9309_05545</name>
</gene>
<sequence length="343" mass="37530">MSNHRYHVHVACVADDPLLVTAQDDVAIFFESRAFLTKDLVIARAESASYSWRCINSADVVLLLVGNHYGSTNASGVSQLHVSYTNAKAKNKPMLIFVHSDVLNKPANNRLIDFVGVLESQSGQAVHYFDDNTNLPKLLETAFNALDFDKSQGWQMTGMSVRNALLSKPPRHAKPATQKQISAPSDAQKIGASSIPAQSHLTKSTSHSHAKTDADLHAALKPALALDSEFLVSCTAHAFRGGTLIEVSFVIPLRWRNIVTMLANVVMPFSEQGLGRALNDNVDKNLASQIVARQYPDIHAVSRVQVVKADVLWILDELELAGWIEPVGQGSMWQATDKTSNIK</sequence>